<evidence type="ECO:0000313" key="2">
    <source>
        <dbReference type="Proteomes" id="UP000190906"/>
    </source>
</evidence>
<reference evidence="1 2" key="1">
    <citation type="submission" date="2017-01" db="EMBL/GenBank/DDBJ databases">
        <title>Bacillus cereus isolates.</title>
        <authorList>
            <person name="Beno S.M."/>
        </authorList>
    </citation>
    <scope>NUCLEOTIDE SEQUENCE [LARGE SCALE GENOMIC DNA]</scope>
    <source>
        <strain evidence="1 2">FSL H8-0485</strain>
    </source>
</reference>
<gene>
    <name evidence="1" type="ORF">BW897_15005</name>
</gene>
<accession>A0A1S9TPU8</accession>
<dbReference type="Pfam" id="PF21813">
    <property type="entry name" value="DUF6882"/>
    <property type="match status" value="1"/>
</dbReference>
<evidence type="ECO:0000313" key="1">
    <source>
        <dbReference type="EMBL" id="OOR11972.1"/>
    </source>
</evidence>
<comment type="caution">
    <text evidence="1">The sequence shown here is derived from an EMBL/GenBank/DDBJ whole genome shotgun (WGS) entry which is preliminary data.</text>
</comment>
<dbReference type="Proteomes" id="UP000190906">
    <property type="component" value="Unassembled WGS sequence"/>
</dbReference>
<dbReference type="RefSeq" id="WP_078204865.1">
    <property type="nucleotide sequence ID" value="NZ_MUAJ01000011.1"/>
</dbReference>
<protein>
    <submittedName>
        <fullName evidence="1">Uncharacterized protein</fullName>
    </submittedName>
</protein>
<dbReference type="AlphaFoldDB" id="A0A1S9TPU8"/>
<sequence>MTMTDEQFENYLVMCYDKLESKQQKFISDYNIYNFDEYWYDQDQCILQFNKNGEVSLEFSVVFLGSWSGKSNTWMWSWANESVADYARTKSNCLKDLQKITGSELFINSLLECDQEMAHELAAFSIEYLDAAGMYIAPGERSDVFMAVMLPHHCK</sequence>
<organism evidence="1 2">
    <name type="scientific">Bacillus cereus</name>
    <dbReference type="NCBI Taxonomy" id="1396"/>
    <lineage>
        <taxon>Bacteria</taxon>
        <taxon>Bacillati</taxon>
        <taxon>Bacillota</taxon>
        <taxon>Bacilli</taxon>
        <taxon>Bacillales</taxon>
        <taxon>Bacillaceae</taxon>
        <taxon>Bacillus</taxon>
        <taxon>Bacillus cereus group</taxon>
    </lineage>
</organism>
<name>A0A1S9TPU8_BACCE</name>
<dbReference type="EMBL" id="MUAJ01000011">
    <property type="protein sequence ID" value="OOR11972.1"/>
    <property type="molecule type" value="Genomic_DNA"/>
</dbReference>
<dbReference type="InterPro" id="IPR049249">
    <property type="entry name" value="DUF6882"/>
</dbReference>
<proteinExistence type="predicted"/>